<dbReference type="Pfam" id="PF00127">
    <property type="entry name" value="Copper-bind"/>
    <property type="match status" value="1"/>
</dbReference>
<keyword evidence="7" id="KW-1015">Disulfide bond</keyword>
<dbReference type="PROSITE" id="PS00196">
    <property type="entry name" value="COPPER_BLUE"/>
    <property type="match status" value="1"/>
</dbReference>
<keyword evidence="2 8" id="KW-0813">Transport</keyword>
<dbReference type="OrthoDB" id="9814063at2"/>
<keyword evidence="6 8" id="KW-0186">Copper</keyword>
<evidence type="ECO:0000256" key="8">
    <source>
        <dbReference type="RuleBase" id="RU363017"/>
    </source>
</evidence>
<dbReference type="NCBIfam" id="TIGR02695">
    <property type="entry name" value="azurin"/>
    <property type="match status" value="1"/>
</dbReference>
<dbReference type="Proteomes" id="UP000270261">
    <property type="component" value="Unassembled WGS sequence"/>
</dbReference>
<dbReference type="RefSeq" id="WP_125095967.1">
    <property type="nucleotide sequence ID" value="NZ_RRUE01000002.1"/>
</dbReference>
<feature type="signal peptide" evidence="8">
    <location>
        <begin position="1"/>
        <end position="20"/>
    </location>
</feature>
<feature type="chain" id="PRO_5018815562" description="Azurin" evidence="8">
    <location>
        <begin position="21"/>
        <end position="148"/>
    </location>
</feature>
<comment type="function">
    <text evidence="8">Transfers electrons from cytochrome c551 to cytochrome oxidase.</text>
</comment>
<comment type="subcellular location">
    <subcellularLocation>
        <location evidence="1 8">Periplasm</location>
    </subcellularLocation>
</comment>
<keyword evidence="8" id="KW-0732">Signal</keyword>
<feature type="domain" description="Blue (type 1) copper" evidence="9">
    <location>
        <begin position="22"/>
        <end position="145"/>
    </location>
</feature>
<keyword evidence="5 8" id="KW-0249">Electron transport</keyword>
<dbReference type="EMBL" id="RRUE01000002">
    <property type="protein sequence ID" value="RRN43763.1"/>
    <property type="molecule type" value="Genomic_DNA"/>
</dbReference>
<evidence type="ECO:0000256" key="6">
    <source>
        <dbReference type="ARBA" id="ARBA00023008"/>
    </source>
</evidence>
<dbReference type="GO" id="GO:0009055">
    <property type="term" value="F:electron transfer activity"/>
    <property type="evidence" value="ECO:0007669"/>
    <property type="project" value="InterPro"/>
</dbReference>
<sequence>MFAKGILVAALMLGSSAVMAKTCDVELEANDAMSFNTKELKVDGDCTEAKLTLKHVGKMPKSAMGHNVVITKTDDFKKVAKAAGKVSAEDNYVPKDDARVLAHTKLIGGGESDTITIPLDKFEKGGDYTFFCSFPGHWSVMKGKFVFG</sequence>
<name>A0A426FM22_9BURK</name>
<dbReference type="InterPro" id="IPR000923">
    <property type="entry name" value="BlueCu_1"/>
</dbReference>
<comment type="caution">
    <text evidence="10">The sequence shown here is derived from an EMBL/GenBank/DDBJ whole genome shotgun (WGS) entry which is preliminary data.</text>
</comment>
<dbReference type="InterPro" id="IPR008972">
    <property type="entry name" value="Cupredoxin"/>
</dbReference>
<evidence type="ECO:0000256" key="7">
    <source>
        <dbReference type="ARBA" id="ARBA00023157"/>
    </source>
</evidence>
<keyword evidence="11" id="KW-1185">Reference proteome</keyword>
<organism evidence="10 11">
    <name type="scientific">Lautropia dentalis</name>
    <dbReference type="NCBI Taxonomy" id="2490857"/>
    <lineage>
        <taxon>Bacteria</taxon>
        <taxon>Pseudomonadati</taxon>
        <taxon>Pseudomonadota</taxon>
        <taxon>Betaproteobacteria</taxon>
        <taxon>Burkholderiales</taxon>
        <taxon>Burkholderiaceae</taxon>
        <taxon>Lautropia</taxon>
    </lineage>
</organism>
<proteinExistence type="predicted"/>
<dbReference type="SUPFAM" id="SSF49503">
    <property type="entry name" value="Cupredoxins"/>
    <property type="match status" value="1"/>
</dbReference>
<dbReference type="PANTHER" id="PTHR38439">
    <property type="entry name" value="AURACYANIN-B"/>
    <property type="match status" value="1"/>
</dbReference>
<evidence type="ECO:0000259" key="9">
    <source>
        <dbReference type="Pfam" id="PF00127"/>
    </source>
</evidence>
<evidence type="ECO:0000256" key="1">
    <source>
        <dbReference type="ARBA" id="ARBA00004418"/>
    </source>
</evidence>
<dbReference type="PANTHER" id="PTHR38439:SF2">
    <property type="entry name" value="OUTER MEMBRANE PROTEIN H.8"/>
    <property type="match status" value="1"/>
</dbReference>
<protein>
    <recommendedName>
        <fullName evidence="8">Azurin</fullName>
    </recommendedName>
</protein>
<evidence type="ECO:0000313" key="10">
    <source>
        <dbReference type="EMBL" id="RRN43763.1"/>
    </source>
</evidence>
<reference evidence="10 11" key="1">
    <citation type="submission" date="2018-11" db="EMBL/GenBank/DDBJ databases">
        <title>Genome sequencing of Lautropia sp. KCOM 2505 (= ChDC F240).</title>
        <authorList>
            <person name="Kook J.-K."/>
            <person name="Park S.-N."/>
            <person name="Lim Y.K."/>
        </authorList>
    </citation>
    <scope>NUCLEOTIDE SEQUENCE [LARGE SCALE GENOMIC DNA]</scope>
    <source>
        <strain evidence="10 11">KCOM 2505</strain>
    </source>
</reference>
<keyword evidence="4 8" id="KW-0574">Periplasm</keyword>
<evidence type="ECO:0000256" key="2">
    <source>
        <dbReference type="ARBA" id="ARBA00022448"/>
    </source>
</evidence>
<dbReference type="CDD" id="cd13922">
    <property type="entry name" value="Azurin"/>
    <property type="match status" value="1"/>
</dbReference>
<evidence type="ECO:0000256" key="4">
    <source>
        <dbReference type="ARBA" id="ARBA00022764"/>
    </source>
</evidence>
<dbReference type="InterPro" id="IPR014068">
    <property type="entry name" value="Azurin"/>
</dbReference>
<gene>
    <name evidence="10" type="primary">azu</name>
    <name evidence="10" type="ORF">EHV23_10120</name>
</gene>
<dbReference type="InterPro" id="IPR028871">
    <property type="entry name" value="BlueCu_1_BS"/>
</dbReference>
<evidence type="ECO:0000256" key="5">
    <source>
        <dbReference type="ARBA" id="ARBA00022982"/>
    </source>
</evidence>
<dbReference type="AlphaFoldDB" id="A0A426FM22"/>
<evidence type="ECO:0000256" key="3">
    <source>
        <dbReference type="ARBA" id="ARBA00022723"/>
    </source>
</evidence>
<keyword evidence="3 8" id="KW-0479">Metal-binding</keyword>
<accession>A0A426FM22</accession>
<dbReference type="GO" id="GO:0005507">
    <property type="term" value="F:copper ion binding"/>
    <property type="evidence" value="ECO:0007669"/>
    <property type="project" value="UniProtKB-UniRule"/>
</dbReference>
<dbReference type="GO" id="GO:0042597">
    <property type="term" value="C:periplasmic space"/>
    <property type="evidence" value="ECO:0007669"/>
    <property type="project" value="UniProtKB-SubCell"/>
</dbReference>
<evidence type="ECO:0000313" key="11">
    <source>
        <dbReference type="Proteomes" id="UP000270261"/>
    </source>
</evidence>
<dbReference type="InterPro" id="IPR050845">
    <property type="entry name" value="Cu-binding_ET"/>
</dbReference>
<dbReference type="Gene3D" id="2.60.40.420">
    <property type="entry name" value="Cupredoxins - blue copper proteins"/>
    <property type="match status" value="1"/>
</dbReference>